<organism evidence="1 2">
    <name type="scientific">Zhouia amylolytica</name>
    <dbReference type="NCBI Taxonomy" id="376730"/>
    <lineage>
        <taxon>Bacteria</taxon>
        <taxon>Pseudomonadati</taxon>
        <taxon>Bacteroidota</taxon>
        <taxon>Flavobacteriia</taxon>
        <taxon>Flavobacteriales</taxon>
        <taxon>Flavobacteriaceae</taxon>
        <taxon>Zhouia</taxon>
    </lineage>
</organism>
<evidence type="ECO:0000313" key="1">
    <source>
        <dbReference type="EMBL" id="SFS84050.1"/>
    </source>
</evidence>
<dbReference type="Proteomes" id="UP000183209">
    <property type="component" value="Unassembled WGS sequence"/>
</dbReference>
<dbReference type="RefSeq" id="WP_074978378.1">
    <property type="nucleotide sequence ID" value="NZ_FPAG01000005.1"/>
</dbReference>
<reference evidence="1 2" key="1">
    <citation type="submission" date="2016-10" db="EMBL/GenBank/DDBJ databases">
        <authorList>
            <person name="de Groot N.N."/>
        </authorList>
    </citation>
    <scope>NUCLEOTIDE SEQUENCE [LARGE SCALE GENOMIC DNA]</scope>
    <source>
        <strain evidence="1 2">CGMCC 1.6114</strain>
    </source>
</reference>
<accession>A0A1I6T4L6</accession>
<gene>
    <name evidence="1" type="ORF">SAMN04487906_1846</name>
</gene>
<sequence length="72" mass="8183">MSLKALEVIKNESKHDIVYSGVFIPDNFTINSVKGYANSKDIQLKLKDNGYFNMKNIPLGTFIFDEILVTKI</sequence>
<proteinExistence type="predicted"/>
<dbReference type="OrthoDB" id="1450939at2"/>
<protein>
    <submittedName>
        <fullName evidence="1">Uncharacterized protein</fullName>
    </submittedName>
</protein>
<dbReference type="EMBL" id="FPAG01000005">
    <property type="protein sequence ID" value="SFS84050.1"/>
    <property type="molecule type" value="Genomic_DNA"/>
</dbReference>
<dbReference type="AlphaFoldDB" id="A0A1I6T4L6"/>
<evidence type="ECO:0000313" key="2">
    <source>
        <dbReference type="Proteomes" id="UP000183209"/>
    </source>
</evidence>
<name>A0A1I6T4L6_9FLAO</name>